<feature type="region of interest" description="Disordered" evidence="1">
    <location>
        <begin position="43"/>
        <end position="70"/>
    </location>
</feature>
<organism evidence="2 3">
    <name type="scientific">Jimgerdemannia flammicorona</name>
    <dbReference type="NCBI Taxonomy" id="994334"/>
    <lineage>
        <taxon>Eukaryota</taxon>
        <taxon>Fungi</taxon>
        <taxon>Fungi incertae sedis</taxon>
        <taxon>Mucoromycota</taxon>
        <taxon>Mucoromycotina</taxon>
        <taxon>Endogonomycetes</taxon>
        <taxon>Endogonales</taxon>
        <taxon>Endogonaceae</taxon>
        <taxon>Jimgerdemannia</taxon>
    </lineage>
</organism>
<protein>
    <submittedName>
        <fullName evidence="2">Uncharacterized protein</fullName>
    </submittedName>
</protein>
<evidence type="ECO:0000256" key="1">
    <source>
        <dbReference type="SAM" id="MobiDB-lite"/>
    </source>
</evidence>
<gene>
    <name evidence="2" type="ORF">BC938DRAFT_482331</name>
</gene>
<reference evidence="2 3" key="1">
    <citation type="journal article" date="2018" name="New Phytol.">
        <title>Phylogenomics of Endogonaceae and evolution of mycorrhizas within Mucoromycota.</title>
        <authorList>
            <person name="Chang Y."/>
            <person name="Desiro A."/>
            <person name="Na H."/>
            <person name="Sandor L."/>
            <person name="Lipzen A."/>
            <person name="Clum A."/>
            <person name="Barry K."/>
            <person name="Grigoriev I.V."/>
            <person name="Martin F.M."/>
            <person name="Stajich J.E."/>
            <person name="Smith M.E."/>
            <person name="Bonito G."/>
            <person name="Spatafora J.W."/>
        </authorList>
    </citation>
    <scope>NUCLEOTIDE SEQUENCE [LARGE SCALE GENOMIC DNA]</scope>
    <source>
        <strain evidence="2 3">AD002</strain>
    </source>
</reference>
<dbReference type="AlphaFoldDB" id="A0A433QE55"/>
<accession>A0A433QE55</accession>
<keyword evidence="3" id="KW-1185">Reference proteome</keyword>
<dbReference type="Proteomes" id="UP000274822">
    <property type="component" value="Unassembled WGS sequence"/>
</dbReference>
<evidence type="ECO:0000313" key="2">
    <source>
        <dbReference type="EMBL" id="RUS28096.1"/>
    </source>
</evidence>
<sequence>MFPVLTSLNHPILPSDPDIVGVDSIIRPRKKAKQYYERLVKLHQGREGRGSNHQKGEGEEQKLYDDCAQI</sequence>
<dbReference type="EMBL" id="RBNJ01007218">
    <property type="protein sequence ID" value="RUS28096.1"/>
    <property type="molecule type" value="Genomic_DNA"/>
</dbReference>
<proteinExistence type="predicted"/>
<comment type="caution">
    <text evidence="2">The sequence shown here is derived from an EMBL/GenBank/DDBJ whole genome shotgun (WGS) entry which is preliminary data.</text>
</comment>
<name>A0A433QE55_9FUNG</name>
<evidence type="ECO:0000313" key="3">
    <source>
        <dbReference type="Proteomes" id="UP000274822"/>
    </source>
</evidence>